<keyword evidence="2" id="KW-0472">Membrane</keyword>
<dbReference type="Proteomes" id="UP000315369">
    <property type="component" value="Unassembled WGS sequence"/>
</dbReference>
<keyword evidence="2" id="KW-0812">Transmembrane</keyword>
<dbReference type="Pfam" id="PF05569">
    <property type="entry name" value="Peptidase_M56"/>
    <property type="match status" value="1"/>
</dbReference>
<dbReference type="EMBL" id="VIFM01000295">
    <property type="protein sequence ID" value="TQF09945.1"/>
    <property type="molecule type" value="Genomic_DNA"/>
</dbReference>
<sequence>MRTEWLMDGATWLASWPEGLWRASWQGALCAALVWAVTRLWTRMPASLRAGMWWLVALKFVVSLGGPRPLALPVLPASLAFLSGQAESSESDGAPLVEGGAVGASPVSRGSEGWAPPIGAAHGLVGERDAHVGNLGMVGGAVHLVPVGQSTKAPGAESPRLAEGGQGARMSEAGSPNLTEGGHAIAGGLLKPSTPGARASGAGWKQFVVLALLAAWVVGVLWQVRAQVRSWALMRRLRRNARPLEHPVLESEVLELSESAGLRRAPRLLVSDEVASPLATGLWSPVVVLPTKAVRRLPVEGLRMALAHEVAHLKRGDLWLGWVPALAEALLFFHPLARRAAREYALAREEACDAEALRLTGAEPADYGELLLAFGVTRPHGTAAALGASAHVHALHRRLSMLEHVDIGSSRSRRWLKVTLSALGLVALIPFQVVARQEAKSVAETESKKGSASSTPPALTAVAETRPGGPTSTDSAQPAAVPSRKQGTVRTVPMDAAPPPAVASPVAPIAASPVGPRPVAPMAALSPTGPSPVAPMGVASPAGRSLVAPTGVASPVGLPPIAPMAVASPVGPSPVAPVGVASPVGLRPIAPMAVASASGPSPVAPRPMLSLAAPRAVPLPPRLAMAGVPAAPVAPPTPPSPPSPPDYDDDDDSSYVLLSGDKATMRGSTVDLKLAKMFKDKNGGELLYVRRKGEAFIIRDTATLAAMKAALEPIRKFGLVQGGVGTRMGALGEEQGKLGMKQGALGVQQGQLGLQHAELAHKRAGLHLQSARLDSLSEAERARREAELDKQEAELDKEIDALDAKQEELSKQQEELGREQEKLGKQQEELGREQEKLGKQHENQVRDAEKKVQSVIDEALRKGLGKPLPT</sequence>
<dbReference type="OrthoDB" id="291597at2"/>
<dbReference type="PANTHER" id="PTHR34978:SF3">
    <property type="entry name" value="SLR0241 PROTEIN"/>
    <property type="match status" value="1"/>
</dbReference>
<protein>
    <submittedName>
        <fullName evidence="4">Peptidase M56</fullName>
    </submittedName>
</protein>
<keyword evidence="2" id="KW-1133">Transmembrane helix</keyword>
<dbReference type="Gene3D" id="3.30.2010.10">
    <property type="entry name" value="Metalloproteases ('zincins'), catalytic domain"/>
    <property type="match status" value="1"/>
</dbReference>
<name>A0A540WLR4_9BACT</name>
<dbReference type="PANTHER" id="PTHR34978">
    <property type="entry name" value="POSSIBLE SENSOR-TRANSDUCER PROTEIN BLAR"/>
    <property type="match status" value="1"/>
</dbReference>
<accession>A0A540WLR4</accession>
<dbReference type="RefSeq" id="WP_141648248.1">
    <property type="nucleotide sequence ID" value="NZ_VIFM01000295.1"/>
</dbReference>
<proteinExistence type="predicted"/>
<dbReference type="CDD" id="cd07341">
    <property type="entry name" value="M56_BlaR1_MecR1_like"/>
    <property type="match status" value="1"/>
</dbReference>
<feature type="region of interest" description="Disordered" evidence="1">
    <location>
        <begin position="442"/>
        <end position="489"/>
    </location>
</feature>
<dbReference type="InterPro" id="IPR052173">
    <property type="entry name" value="Beta-lactam_resp_regulator"/>
</dbReference>
<keyword evidence="5" id="KW-1185">Reference proteome</keyword>
<feature type="region of interest" description="Disordered" evidence="1">
    <location>
        <begin position="149"/>
        <end position="189"/>
    </location>
</feature>
<feature type="transmembrane region" description="Helical" evidence="2">
    <location>
        <begin position="207"/>
        <end position="228"/>
    </location>
</feature>
<dbReference type="AlphaFoldDB" id="A0A540WLR4"/>
<dbReference type="InterPro" id="IPR008756">
    <property type="entry name" value="Peptidase_M56"/>
</dbReference>
<evidence type="ECO:0000313" key="5">
    <source>
        <dbReference type="Proteomes" id="UP000315369"/>
    </source>
</evidence>
<feature type="compositionally biased region" description="Pro residues" evidence="1">
    <location>
        <begin position="632"/>
        <end position="645"/>
    </location>
</feature>
<reference evidence="4 5" key="1">
    <citation type="submission" date="2019-06" db="EMBL/GenBank/DDBJ databases">
        <authorList>
            <person name="Livingstone P."/>
            <person name="Whitworth D."/>
        </authorList>
    </citation>
    <scope>NUCLEOTIDE SEQUENCE [LARGE SCALE GENOMIC DNA]</scope>
    <source>
        <strain evidence="4 5">AM401</strain>
    </source>
</reference>
<comment type="caution">
    <text evidence="4">The sequence shown here is derived from an EMBL/GenBank/DDBJ whole genome shotgun (WGS) entry which is preliminary data.</text>
</comment>
<evidence type="ECO:0000256" key="1">
    <source>
        <dbReference type="SAM" id="MobiDB-lite"/>
    </source>
</evidence>
<evidence type="ECO:0000256" key="2">
    <source>
        <dbReference type="SAM" id="Phobius"/>
    </source>
</evidence>
<feature type="region of interest" description="Disordered" evidence="1">
    <location>
        <begin position="628"/>
        <end position="654"/>
    </location>
</feature>
<feature type="transmembrane region" description="Helical" evidence="2">
    <location>
        <begin position="20"/>
        <end position="38"/>
    </location>
</feature>
<feature type="region of interest" description="Disordered" evidence="1">
    <location>
        <begin position="803"/>
        <end position="852"/>
    </location>
</feature>
<organism evidence="4 5">
    <name type="scientific">Myxococcus llanfairpwllgwyngyllgogerychwyrndrobwllllantysiliogogogochensis</name>
    <dbReference type="NCBI Taxonomy" id="2590453"/>
    <lineage>
        <taxon>Bacteria</taxon>
        <taxon>Pseudomonadati</taxon>
        <taxon>Myxococcota</taxon>
        <taxon>Myxococcia</taxon>
        <taxon>Myxococcales</taxon>
        <taxon>Cystobacterineae</taxon>
        <taxon>Myxococcaceae</taxon>
        <taxon>Myxococcus</taxon>
    </lineage>
</organism>
<evidence type="ECO:0000259" key="3">
    <source>
        <dbReference type="Pfam" id="PF05569"/>
    </source>
</evidence>
<feature type="domain" description="Peptidase M56" evidence="3">
    <location>
        <begin position="205"/>
        <end position="402"/>
    </location>
</feature>
<gene>
    <name evidence="4" type="ORF">FJV41_42000</name>
</gene>
<evidence type="ECO:0000313" key="4">
    <source>
        <dbReference type="EMBL" id="TQF09945.1"/>
    </source>
</evidence>